<feature type="active site" evidence="3">
    <location>
        <position position="319"/>
    </location>
</feature>
<protein>
    <recommendedName>
        <fullName evidence="3">Fumarate hydratase class II</fullName>
        <shortName evidence="3">Fumarase C</shortName>
        <ecNumber evidence="3">4.2.1.2</ecNumber>
    </recommendedName>
    <alternativeName>
        <fullName evidence="3">Aerobic fumarase</fullName>
    </alternativeName>
    <alternativeName>
        <fullName evidence="3">Iron-independent fumarase</fullName>
    </alternativeName>
</protein>
<dbReference type="EMBL" id="CP052909">
    <property type="protein sequence ID" value="QNJ98599.1"/>
    <property type="molecule type" value="Genomic_DNA"/>
</dbReference>
<sequence length="465" mass="49982">MTFRIEKDTMGEVKVPADKLWGAQTERSRSNFKIGAPASMPLEIVYGFAYLKKAAAFTNCELGVLTEQKRDLIATVCDEILAGKHDDQFPLVIWQTGSGTQSNMNVNEVIANRAQQLAGKTVGEGEKTLQPNDDVNKSQSSNDTFPTGMHIAAYKKLIEVTIPGVSRLHKTLEEKSKSFKSIVKIGRTHLMDATPLTLGQEFSGYASQLEHGLTALKNTLPHLAELALGGTAVGTGINTPKGYSVKVAEYIAEFTGLPFVTAKNKFEALAAHDAIVESHGALKQLAVSLNKIANDIRMMASGPRSGIGEITIPANEPGSSIMPGKVNPTQCEALTMVCAQVIGNDMAIAVGGMQGHYELNVFKPVMASNFLQSAQLIGDSCVSFDEHCASGIEPNCAVIDELLNNSLMLVTALNTKIGYYKAAEIANTAHKNGTTLKTEAVNLGYLTAEEFDNWVKPEDMVGETE</sequence>
<dbReference type="AlphaFoldDB" id="A0A7G8PW83"/>
<dbReference type="Pfam" id="PF00206">
    <property type="entry name" value="Lyase_1"/>
    <property type="match status" value="1"/>
</dbReference>
<keyword evidence="3" id="KW-0816">Tricarboxylic acid cycle</keyword>
<evidence type="ECO:0000313" key="7">
    <source>
        <dbReference type="Proteomes" id="UP000515514"/>
    </source>
</evidence>
<evidence type="ECO:0000259" key="4">
    <source>
        <dbReference type="Pfam" id="PF00206"/>
    </source>
</evidence>
<feature type="binding site" evidence="3">
    <location>
        <position position="188"/>
    </location>
    <ligand>
        <name>substrate</name>
    </ligand>
</feature>
<dbReference type="FunFam" id="1.10.275.10:FF:000001">
    <property type="entry name" value="Fumarate hydratase, mitochondrial"/>
    <property type="match status" value="1"/>
</dbReference>
<evidence type="ECO:0000313" key="6">
    <source>
        <dbReference type="EMBL" id="QNJ98599.1"/>
    </source>
</evidence>
<keyword evidence="7" id="KW-1185">Reference proteome</keyword>
<comment type="miscellaneous">
    <text evidence="3">There are 2 substrate-binding sites: the catalytic A site, and the non-catalytic B site that may play a role in the transfer of substrate or product between the active site and the solvent. Alternatively, the B site may bind allosteric effectors.</text>
</comment>
<dbReference type="InterPro" id="IPR020557">
    <property type="entry name" value="Fumarate_lyase_CS"/>
</dbReference>
<reference evidence="6 7" key="1">
    <citation type="submission" date="2020-04" db="EMBL/GenBank/DDBJ databases">
        <title>Genome sequence of Altibacter aquimarinus strain ALE3EI.</title>
        <authorList>
            <person name="Oh H.-M."/>
            <person name="Jang D."/>
        </authorList>
    </citation>
    <scope>NUCLEOTIDE SEQUENCE [LARGE SCALE GENOMIC DNA]</scope>
    <source>
        <strain evidence="6 7">ALE3EI</strain>
    </source>
</reference>
<dbReference type="CDD" id="cd01362">
    <property type="entry name" value="Fumarase_classII"/>
    <property type="match status" value="1"/>
</dbReference>
<comment type="subcellular location">
    <subcellularLocation>
        <location evidence="3">Cytoplasm</location>
    </subcellularLocation>
</comment>
<dbReference type="Gene3D" id="1.10.275.10">
    <property type="entry name" value="Fumarase/aspartase (N-terminal domain)"/>
    <property type="match status" value="1"/>
</dbReference>
<gene>
    <name evidence="3" type="primary">fumC</name>
    <name evidence="6" type="ORF">ALE3EI_2052</name>
</gene>
<dbReference type="EC" id="4.2.1.2" evidence="3"/>
<feature type="domain" description="Fumarate lyase N-terminal" evidence="4">
    <location>
        <begin position="11"/>
        <end position="343"/>
    </location>
</feature>
<dbReference type="GO" id="GO:0006099">
    <property type="term" value="P:tricarboxylic acid cycle"/>
    <property type="evidence" value="ECO:0007669"/>
    <property type="project" value="UniProtKB-UniRule"/>
</dbReference>
<accession>A0A7G8PW83</accession>
<dbReference type="Gene3D" id="1.20.200.10">
    <property type="entry name" value="Fumarase/aspartase (Central domain)"/>
    <property type="match status" value="1"/>
</dbReference>
<dbReference type="PANTHER" id="PTHR11444">
    <property type="entry name" value="ASPARTATEAMMONIA/ARGININOSUCCINATE/ADENYLOSUCCINATE LYASE"/>
    <property type="match status" value="1"/>
</dbReference>
<dbReference type="InterPro" id="IPR022761">
    <property type="entry name" value="Fumarate_lyase_N"/>
</dbReference>
<dbReference type="RefSeq" id="WP_186988376.1">
    <property type="nucleotide sequence ID" value="NZ_CP052909.1"/>
</dbReference>
<dbReference type="PANTHER" id="PTHR11444:SF1">
    <property type="entry name" value="FUMARATE HYDRATASE, MITOCHONDRIAL"/>
    <property type="match status" value="1"/>
</dbReference>
<evidence type="ECO:0000256" key="2">
    <source>
        <dbReference type="ARBA" id="ARBA00023239"/>
    </source>
</evidence>
<comment type="similarity">
    <text evidence="1 3">Belongs to the class-II fumarase/aspartase family. Fumarase subfamily.</text>
</comment>
<dbReference type="GO" id="GO:0006106">
    <property type="term" value="P:fumarate metabolic process"/>
    <property type="evidence" value="ECO:0007669"/>
    <property type="project" value="InterPro"/>
</dbReference>
<dbReference type="FunFam" id="1.20.200.10:FF:000001">
    <property type="entry name" value="Fumarate hydratase, mitochondrial"/>
    <property type="match status" value="1"/>
</dbReference>
<dbReference type="NCBIfam" id="TIGR00979">
    <property type="entry name" value="fumC_II"/>
    <property type="match status" value="1"/>
</dbReference>
<evidence type="ECO:0000256" key="1">
    <source>
        <dbReference type="ARBA" id="ARBA00009084"/>
    </source>
</evidence>
<comment type="caution">
    <text evidence="3">Lacks conserved residue(s) required for the propagation of feature annotation.</text>
</comment>
<keyword evidence="2 3" id="KW-0456">Lyase</keyword>
<comment type="catalytic activity">
    <reaction evidence="3">
        <text>(S)-malate = fumarate + H2O</text>
        <dbReference type="Rhea" id="RHEA:12460"/>
        <dbReference type="ChEBI" id="CHEBI:15377"/>
        <dbReference type="ChEBI" id="CHEBI:15589"/>
        <dbReference type="ChEBI" id="CHEBI:29806"/>
        <dbReference type="EC" id="4.2.1.2"/>
    </reaction>
</comment>
<name>A0A7G8PW83_9FLAO</name>
<feature type="binding site" evidence="3">
    <location>
        <begin position="98"/>
        <end position="100"/>
    </location>
    <ligand>
        <name>substrate</name>
    </ligand>
</feature>
<dbReference type="Proteomes" id="UP000515514">
    <property type="component" value="Chromosome"/>
</dbReference>
<dbReference type="GO" id="GO:0004333">
    <property type="term" value="F:fumarate hydratase activity"/>
    <property type="evidence" value="ECO:0007669"/>
    <property type="project" value="UniProtKB-UniRule"/>
</dbReference>
<organism evidence="6 7">
    <name type="scientific">Constantimarinum furrinae</name>
    <dbReference type="NCBI Taxonomy" id="2562285"/>
    <lineage>
        <taxon>Bacteria</taxon>
        <taxon>Pseudomonadati</taxon>
        <taxon>Bacteroidota</taxon>
        <taxon>Flavobacteriia</taxon>
        <taxon>Flavobacteriales</taxon>
        <taxon>Flavobacteriaceae</taxon>
        <taxon>Altibacter/Constantimarinum group</taxon>
        <taxon>Constantimarinum</taxon>
    </lineage>
</organism>
<dbReference type="PRINTS" id="PR00149">
    <property type="entry name" value="FUMRATELYASE"/>
</dbReference>
<dbReference type="Pfam" id="PF10415">
    <property type="entry name" value="FumaraseC_C"/>
    <property type="match status" value="1"/>
</dbReference>
<dbReference type="NCBIfam" id="NF008909">
    <property type="entry name" value="PRK12273.1"/>
    <property type="match status" value="1"/>
</dbReference>
<dbReference type="InterPro" id="IPR018951">
    <property type="entry name" value="Fumarase_C_C"/>
</dbReference>
<dbReference type="InterPro" id="IPR005677">
    <property type="entry name" value="Fum_hydII"/>
</dbReference>
<feature type="binding site" evidence="3">
    <location>
        <begin position="140"/>
        <end position="142"/>
    </location>
    <ligand>
        <name>substrate</name>
    </ligand>
</feature>
<dbReference type="GO" id="GO:0005737">
    <property type="term" value="C:cytoplasm"/>
    <property type="evidence" value="ECO:0007669"/>
    <property type="project" value="UniProtKB-SubCell"/>
</dbReference>
<feature type="binding site" evidence="3">
    <location>
        <position position="320"/>
    </location>
    <ligand>
        <name>substrate</name>
    </ligand>
</feature>
<dbReference type="InterPro" id="IPR024083">
    <property type="entry name" value="Fumarase/histidase_N"/>
</dbReference>
<dbReference type="FunFam" id="1.10.40.30:FF:000002">
    <property type="entry name" value="Fumarate hydratase class II"/>
    <property type="match status" value="1"/>
</dbReference>
<feature type="domain" description="Fumarase C C-terminal" evidence="5">
    <location>
        <begin position="409"/>
        <end position="461"/>
    </location>
</feature>
<comment type="function">
    <text evidence="3">Involved in the TCA cycle. Catalyzes the stereospecific interconversion of fumarate to L-malate.</text>
</comment>
<feature type="binding site" evidence="3">
    <location>
        <begin position="325"/>
        <end position="327"/>
    </location>
    <ligand>
        <name>substrate</name>
    </ligand>
</feature>
<dbReference type="Gene3D" id="1.10.40.30">
    <property type="entry name" value="Fumarase/aspartase (C-terminal domain)"/>
    <property type="match status" value="1"/>
</dbReference>
<proteinExistence type="inferred from homology"/>
<dbReference type="KEGG" id="alti:ALE3EI_2052"/>
<comment type="subunit">
    <text evidence="3">Homotetramer.</text>
</comment>
<evidence type="ECO:0000259" key="5">
    <source>
        <dbReference type="Pfam" id="PF10415"/>
    </source>
</evidence>
<dbReference type="HAMAP" id="MF_00743">
    <property type="entry name" value="FumaraseC"/>
    <property type="match status" value="1"/>
</dbReference>
<dbReference type="PROSITE" id="PS00163">
    <property type="entry name" value="FUMARATE_LYASES"/>
    <property type="match status" value="1"/>
</dbReference>
<dbReference type="SUPFAM" id="SSF48557">
    <property type="entry name" value="L-aspartase-like"/>
    <property type="match status" value="1"/>
</dbReference>
<dbReference type="UniPathway" id="UPA00223">
    <property type="reaction ID" value="UER01007"/>
</dbReference>
<feature type="active site" description="Proton donor/acceptor" evidence="3">
    <location>
        <position position="189"/>
    </location>
</feature>
<comment type="pathway">
    <text evidence="3">Carbohydrate metabolism; tricarboxylic acid cycle; (S)-malate from fumarate: step 1/1.</text>
</comment>
<dbReference type="InterPro" id="IPR000362">
    <property type="entry name" value="Fumarate_lyase_fam"/>
</dbReference>
<keyword evidence="3" id="KW-0963">Cytoplasm</keyword>
<evidence type="ECO:0000256" key="3">
    <source>
        <dbReference type="HAMAP-Rule" id="MF_00743"/>
    </source>
</evidence>
<dbReference type="GO" id="GO:0006108">
    <property type="term" value="P:malate metabolic process"/>
    <property type="evidence" value="ECO:0007669"/>
    <property type="project" value="TreeGrafter"/>
</dbReference>
<feature type="site" description="Important for catalytic activity" evidence="3">
    <location>
        <position position="332"/>
    </location>
</feature>
<dbReference type="InterPro" id="IPR008948">
    <property type="entry name" value="L-Aspartase-like"/>
</dbReference>